<dbReference type="Proteomes" id="UP000241229">
    <property type="component" value="Unassembled WGS sequence"/>
</dbReference>
<evidence type="ECO:0000313" key="1">
    <source>
        <dbReference type="EMBL" id="PSJ51748.1"/>
    </source>
</evidence>
<evidence type="ECO:0000313" key="2">
    <source>
        <dbReference type="Proteomes" id="UP000241229"/>
    </source>
</evidence>
<name>A0A2P7RNF2_9HYPH</name>
<dbReference type="AlphaFoldDB" id="A0A2P7RNF2"/>
<dbReference type="EMBL" id="PXYK01000040">
    <property type="protein sequence ID" value="PSJ51748.1"/>
    <property type="molecule type" value="Genomic_DNA"/>
</dbReference>
<sequence>MMSQASVVEKEDALAEKVATKGTARSKASQEKGWKSVLTVAKRFLKDRPNDHLSSLLVELRELNISRKDPGRYYVVKDIVKNIGGEILGNEGKDLGDGFYYPDVRNGKYALGHISQIRYLSQLIRRDTTGIMELGSGWSSNLFQLFIAHGATRSKKLIYYGGEYTREGQICARYIAGTEPNMAYRAFNFDFRDPDVTFLKRQKGHILLFTSHSIEQVDAINPILFSQLKEIANEVTVVHFEPVGWQREPELLNKRENHDDAFFESIGEKALAGNIESVAENAAWWSWRLNYNTNLLRIVKGLEKEGSIRVRRMEYDFNGQANVLNPSSLIHYDFVR</sequence>
<gene>
    <name evidence="1" type="ORF">C7I84_27115</name>
</gene>
<protein>
    <recommendedName>
        <fullName evidence="3">Class I SAM-dependent methyltransferase</fullName>
    </recommendedName>
</protein>
<comment type="caution">
    <text evidence="1">The sequence shown here is derived from an EMBL/GenBank/DDBJ whole genome shotgun (WGS) entry which is preliminary data.</text>
</comment>
<reference evidence="1 2" key="1">
    <citation type="submission" date="2018-03" db="EMBL/GenBank/DDBJ databases">
        <title>The draft genome of Mesorhizobium sp. 6GN-30.</title>
        <authorList>
            <person name="Liu L."/>
            <person name="Li L."/>
            <person name="Wang T."/>
            <person name="Zhang X."/>
            <person name="Liang L."/>
        </authorList>
    </citation>
    <scope>NUCLEOTIDE SEQUENCE [LARGE SCALE GENOMIC DNA]</scope>
    <source>
        <strain evidence="1 2">6GN30</strain>
    </source>
</reference>
<keyword evidence="2" id="KW-1185">Reference proteome</keyword>
<evidence type="ECO:0008006" key="3">
    <source>
        <dbReference type="Google" id="ProtNLM"/>
    </source>
</evidence>
<organism evidence="1 2">
    <name type="scientific">Kumtagia ephedrae</name>
    <dbReference type="NCBI Taxonomy" id="2116701"/>
    <lineage>
        <taxon>Bacteria</taxon>
        <taxon>Pseudomonadati</taxon>
        <taxon>Pseudomonadota</taxon>
        <taxon>Alphaproteobacteria</taxon>
        <taxon>Hyphomicrobiales</taxon>
        <taxon>Phyllobacteriaceae</taxon>
        <taxon>Kumtagia</taxon>
    </lineage>
</organism>
<accession>A0A2P7RNF2</accession>
<proteinExistence type="predicted"/>